<dbReference type="CDD" id="cd06960">
    <property type="entry name" value="NR_DBD_HNF4A"/>
    <property type="match status" value="1"/>
</dbReference>
<reference evidence="11" key="2">
    <citation type="submission" date="2022-06" db="UniProtKB">
        <authorList>
            <consortium name="EnsemblMetazoa"/>
        </authorList>
    </citation>
    <scope>IDENTIFICATION</scope>
    <source>
        <strain evidence="11">PS312</strain>
    </source>
</reference>
<keyword evidence="4" id="KW-0863">Zinc-finger</keyword>
<dbReference type="GO" id="GO:0030154">
    <property type="term" value="P:cell differentiation"/>
    <property type="evidence" value="ECO:0000318"/>
    <property type="project" value="GO_Central"/>
</dbReference>
<keyword evidence="8" id="KW-0804">Transcription</keyword>
<dbReference type="InterPro" id="IPR049636">
    <property type="entry name" value="HNF4-like_DBD"/>
</dbReference>
<comment type="subcellular location">
    <subcellularLocation>
        <location evidence="1">Nucleus</location>
    </subcellularLocation>
</comment>
<dbReference type="Proteomes" id="UP000005239">
    <property type="component" value="Unassembled WGS sequence"/>
</dbReference>
<keyword evidence="6" id="KW-0805">Transcription regulation</keyword>
<dbReference type="Gene3D" id="3.30.50.10">
    <property type="entry name" value="Erythroid Transcription Factor GATA-1, subunit A"/>
    <property type="match status" value="1"/>
</dbReference>
<dbReference type="Pfam" id="PF00105">
    <property type="entry name" value="zf-C4"/>
    <property type="match status" value="1"/>
</dbReference>
<dbReference type="AlphaFoldDB" id="A0A2A6CTH8"/>
<dbReference type="EnsemblMetazoa" id="PPA39157.1">
    <property type="protein sequence ID" value="PPA39157.1"/>
    <property type="gene ID" value="WBGene00277526"/>
</dbReference>
<dbReference type="PRINTS" id="PR00047">
    <property type="entry name" value="STROIDFINGER"/>
</dbReference>
<sequence>MALALSVRSSGAKNYRCAKSADCVCSVCGKPATGTHYLTISCNGCRSFFRRSIALTKTYNCKRVGVNQQECFRRHRCKHCRLALCISAGMKPEAIQIEEEFEEDAVDLPDDLQFNEVNFIQHPHQIEVKLDKIMLNLLAIDEAYNRLRISSYCPRLLEGMTIDDIARGPTKLGINLRGNDIDRSCPSKWLPFAADARSTLRAALNSTTSPTTFCHHLCQLHNSILFLQSSFGPKLLSGWRNNELEQRNTVGVSPSYTLSYWHHICNQGELDTREFTLLKIILVCNPCKLIKTKKLLSYVLARRGVKEVRLSMDSSVTIIIPGTFRFCKTVVNHSHCNTVYILAEGSVPYNFIQSQRILILALGLWKYRIPFVETIFHSQ</sequence>
<evidence type="ECO:0000313" key="11">
    <source>
        <dbReference type="EnsemblMetazoa" id="PPA39157.1"/>
    </source>
</evidence>
<evidence type="ECO:0000256" key="1">
    <source>
        <dbReference type="ARBA" id="ARBA00004123"/>
    </source>
</evidence>
<evidence type="ECO:0000256" key="3">
    <source>
        <dbReference type="ARBA" id="ARBA00022723"/>
    </source>
</evidence>
<dbReference type="InterPro" id="IPR050274">
    <property type="entry name" value="Nuclear_hormone_rcpt_NR2"/>
</dbReference>
<dbReference type="OrthoDB" id="5850793at2759"/>
<evidence type="ECO:0000256" key="5">
    <source>
        <dbReference type="ARBA" id="ARBA00022833"/>
    </source>
</evidence>
<dbReference type="PANTHER" id="PTHR24083">
    <property type="entry name" value="NUCLEAR HORMONE RECEPTOR"/>
    <property type="match status" value="1"/>
</dbReference>
<dbReference type="InterPro" id="IPR001628">
    <property type="entry name" value="Znf_hrmn_rcpt"/>
</dbReference>
<dbReference type="SUPFAM" id="SSF57716">
    <property type="entry name" value="Glucocorticoid receptor-like (DNA-binding domain)"/>
    <property type="match status" value="1"/>
</dbReference>
<dbReference type="GO" id="GO:0004879">
    <property type="term" value="F:nuclear receptor activity"/>
    <property type="evidence" value="ECO:0000318"/>
    <property type="project" value="GO_Central"/>
</dbReference>
<evidence type="ECO:0000256" key="9">
    <source>
        <dbReference type="ARBA" id="ARBA00023170"/>
    </source>
</evidence>
<evidence type="ECO:0000256" key="6">
    <source>
        <dbReference type="ARBA" id="ARBA00023015"/>
    </source>
</evidence>
<gene>
    <name evidence="11" type="primary">WBGene00277526</name>
</gene>
<evidence type="ECO:0000256" key="10">
    <source>
        <dbReference type="ARBA" id="ARBA00023242"/>
    </source>
</evidence>
<comment type="similarity">
    <text evidence="2">Belongs to the nuclear hormone receptor family.</text>
</comment>
<keyword evidence="9" id="KW-0675">Receptor</keyword>
<dbReference type="GO" id="GO:0005634">
    <property type="term" value="C:nucleus"/>
    <property type="evidence" value="ECO:0007669"/>
    <property type="project" value="UniProtKB-SubCell"/>
</dbReference>
<keyword evidence="5" id="KW-0862">Zinc</keyword>
<dbReference type="GO" id="GO:0008270">
    <property type="term" value="F:zinc ion binding"/>
    <property type="evidence" value="ECO:0007669"/>
    <property type="project" value="UniProtKB-KW"/>
</dbReference>
<keyword evidence="10" id="KW-0539">Nucleus</keyword>
<evidence type="ECO:0000256" key="7">
    <source>
        <dbReference type="ARBA" id="ARBA00023125"/>
    </source>
</evidence>
<evidence type="ECO:0000256" key="2">
    <source>
        <dbReference type="ARBA" id="ARBA00005993"/>
    </source>
</evidence>
<reference evidence="12" key="1">
    <citation type="journal article" date="2008" name="Nat. Genet.">
        <title>The Pristionchus pacificus genome provides a unique perspective on nematode lifestyle and parasitism.</title>
        <authorList>
            <person name="Dieterich C."/>
            <person name="Clifton S.W."/>
            <person name="Schuster L.N."/>
            <person name="Chinwalla A."/>
            <person name="Delehaunty K."/>
            <person name="Dinkelacker I."/>
            <person name="Fulton L."/>
            <person name="Fulton R."/>
            <person name="Godfrey J."/>
            <person name="Minx P."/>
            <person name="Mitreva M."/>
            <person name="Roeseler W."/>
            <person name="Tian H."/>
            <person name="Witte H."/>
            <person name="Yang S.P."/>
            <person name="Wilson R.K."/>
            <person name="Sommer R.J."/>
        </authorList>
    </citation>
    <scope>NUCLEOTIDE SEQUENCE [LARGE SCALE GENOMIC DNA]</scope>
    <source>
        <strain evidence="12">PS312</strain>
    </source>
</reference>
<proteinExistence type="inferred from homology"/>
<keyword evidence="3" id="KW-0479">Metal-binding</keyword>
<evidence type="ECO:0000313" key="12">
    <source>
        <dbReference type="Proteomes" id="UP000005239"/>
    </source>
</evidence>
<dbReference type="PROSITE" id="PS51030">
    <property type="entry name" value="NUCLEAR_REC_DBD_2"/>
    <property type="match status" value="1"/>
</dbReference>
<dbReference type="SMART" id="SM00399">
    <property type="entry name" value="ZnF_C4"/>
    <property type="match status" value="1"/>
</dbReference>
<keyword evidence="7" id="KW-0238">DNA-binding</keyword>
<protein>
    <submittedName>
        <fullName evidence="11">Nuclear receptor</fullName>
    </submittedName>
</protein>
<dbReference type="PROSITE" id="PS00031">
    <property type="entry name" value="NUCLEAR_REC_DBD_1"/>
    <property type="match status" value="1"/>
</dbReference>
<evidence type="ECO:0000256" key="8">
    <source>
        <dbReference type="ARBA" id="ARBA00023163"/>
    </source>
</evidence>
<accession>A0A8R1USE7</accession>
<dbReference type="InterPro" id="IPR013088">
    <property type="entry name" value="Znf_NHR/GATA"/>
</dbReference>
<evidence type="ECO:0000256" key="4">
    <source>
        <dbReference type="ARBA" id="ARBA00022771"/>
    </source>
</evidence>
<name>A0A2A6CTH8_PRIPA</name>
<accession>A0A2A6CTH8</accession>
<dbReference type="GO" id="GO:0006357">
    <property type="term" value="P:regulation of transcription by RNA polymerase II"/>
    <property type="evidence" value="ECO:0000318"/>
    <property type="project" value="GO_Central"/>
</dbReference>
<keyword evidence="12" id="KW-1185">Reference proteome</keyword>
<organism evidence="11 12">
    <name type="scientific">Pristionchus pacificus</name>
    <name type="common">Parasitic nematode worm</name>
    <dbReference type="NCBI Taxonomy" id="54126"/>
    <lineage>
        <taxon>Eukaryota</taxon>
        <taxon>Metazoa</taxon>
        <taxon>Ecdysozoa</taxon>
        <taxon>Nematoda</taxon>
        <taxon>Chromadorea</taxon>
        <taxon>Rhabditida</taxon>
        <taxon>Rhabditina</taxon>
        <taxon>Diplogasteromorpha</taxon>
        <taxon>Diplogasteroidea</taxon>
        <taxon>Neodiplogasteridae</taxon>
        <taxon>Pristionchus</taxon>
    </lineage>
</organism>
<dbReference type="GO" id="GO:0000978">
    <property type="term" value="F:RNA polymerase II cis-regulatory region sequence-specific DNA binding"/>
    <property type="evidence" value="ECO:0000318"/>
    <property type="project" value="GO_Central"/>
</dbReference>